<evidence type="ECO:0000313" key="4">
    <source>
        <dbReference type="EMBL" id="GAA1656651.1"/>
    </source>
</evidence>
<dbReference type="EMBL" id="BAAANY010000001">
    <property type="protein sequence ID" value="GAA1656651.1"/>
    <property type="molecule type" value="Genomic_DNA"/>
</dbReference>
<dbReference type="InterPro" id="IPR036736">
    <property type="entry name" value="ACP-like_sf"/>
</dbReference>
<dbReference type="Gene3D" id="1.10.1200.10">
    <property type="entry name" value="ACP-like"/>
    <property type="match status" value="1"/>
</dbReference>
<evidence type="ECO:0000313" key="5">
    <source>
        <dbReference type="Proteomes" id="UP001500618"/>
    </source>
</evidence>
<name>A0ABP4RN01_9ACTN</name>
<dbReference type="PANTHER" id="PTHR45527">
    <property type="entry name" value="NONRIBOSOMAL PEPTIDE SYNTHETASE"/>
    <property type="match status" value="1"/>
</dbReference>
<comment type="caution">
    <text evidence="4">The sequence shown here is derived from an EMBL/GenBank/DDBJ whole genome shotgun (WGS) entry which is preliminary data.</text>
</comment>
<dbReference type="InterPro" id="IPR009081">
    <property type="entry name" value="PP-bd_ACP"/>
</dbReference>
<dbReference type="RefSeq" id="WP_163569927.1">
    <property type="nucleotide sequence ID" value="NZ_BAAANY010000001.1"/>
</dbReference>
<feature type="domain" description="Carrier" evidence="3">
    <location>
        <begin position="2"/>
        <end position="77"/>
    </location>
</feature>
<keyword evidence="1" id="KW-0596">Phosphopantetheine</keyword>
<gene>
    <name evidence="4" type="ORF">GCM10009765_02650</name>
</gene>
<evidence type="ECO:0000259" key="3">
    <source>
        <dbReference type="PROSITE" id="PS50075"/>
    </source>
</evidence>
<reference evidence="5" key="1">
    <citation type="journal article" date="2019" name="Int. J. Syst. Evol. Microbiol.">
        <title>The Global Catalogue of Microorganisms (GCM) 10K type strain sequencing project: providing services to taxonomists for standard genome sequencing and annotation.</title>
        <authorList>
            <consortium name="The Broad Institute Genomics Platform"/>
            <consortium name="The Broad Institute Genome Sequencing Center for Infectious Disease"/>
            <person name="Wu L."/>
            <person name="Ma J."/>
        </authorList>
    </citation>
    <scope>NUCLEOTIDE SEQUENCE [LARGE SCALE GENOMIC DNA]</scope>
    <source>
        <strain evidence="5">JCM 14718</strain>
    </source>
</reference>
<dbReference type="InterPro" id="IPR020806">
    <property type="entry name" value="PKS_PP-bd"/>
</dbReference>
<evidence type="ECO:0000256" key="1">
    <source>
        <dbReference type="ARBA" id="ARBA00022450"/>
    </source>
</evidence>
<dbReference type="SUPFAM" id="SSF47336">
    <property type="entry name" value="ACP-like"/>
    <property type="match status" value="1"/>
</dbReference>
<dbReference type="SMART" id="SM00823">
    <property type="entry name" value="PKS_PP"/>
    <property type="match status" value="1"/>
</dbReference>
<evidence type="ECO:0000256" key="2">
    <source>
        <dbReference type="ARBA" id="ARBA00022553"/>
    </source>
</evidence>
<accession>A0ABP4RN01</accession>
<dbReference type="PANTHER" id="PTHR45527:SF1">
    <property type="entry name" value="FATTY ACID SYNTHASE"/>
    <property type="match status" value="1"/>
</dbReference>
<keyword evidence="2" id="KW-0597">Phosphoprotein</keyword>
<dbReference type="PROSITE" id="PS50075">
    <property type="entry name" value="CARRIER"/>
    <property type="match status" value="1"/>
</dbReference>
<protein>
    <recommendedName>
        <fullName evidence="3">Carrier domain-containing protein</fullName>
    </recommendedName>
</protein>
<dbReference type="Proteomes" id="UP001500618">
    <property type="component" value="Unassembled WGS sequence"/>
</dbReference>
<keyword evidence="5" id="KW-1185">Reference proteome</keyword>
<organism evidence="4 5">
    <name type="scientific">Fodinicola feengrottensis</name>
    <dbReference type="NCBI Taxonomy" id="435914"/>
    <lineage>
        <taxon>Bacteria</taxon>
        <taxon>Bacillati</taxon>
        <taxon>Actinomycetota</taxon>
        <taxon>Actinomycetes</taxon>
        <taxon>Mycobacteriales</taxon>
        <taxon>Fodinicola</taxon>
    </lineage>
</organism>
<sequence length="84" mass="9294">MTSQDQVEQLVIDVWQAALRVADIDINDDFFARGGHSVQAMAVVTALRERLAIELPVSLIFEASTVAEFAAEIRRVLANKQQVP</sequence>
<dbReference type="Pfam" id="PF00550">
    <property type="entry name" value="PP-binding"/>
    <property type="match status" value="1"/>
</dbReference>
<proteinExistence type="predicted"/>